<dbReference type="RefSeq" id="WP_071717693.1">
    <property type="nucleotide sequence ID" value="NZ_CBCSHB010000009.1"/>
</dbReference>
<keyword evidence="5" id="KW-1185">Reference proteome</keyword>
<name>A0A1J9UVU5_9BACI</name>
<proteinExistence type="predicted"/>
<organism evidence="3 4">
    <name type="scientific">Bacillus paramycoides</name>
    <dbReference type="NCBI Taxonomy" id="2026194"/>
    <lineage>
        <taxon>Bacteria</taxon>
        <taxon>Bacillati</taxon>
        <taxon>Bacillota</taxon>
        <taxon>Bacilli</taxon>
        <taxon>Bacillales</taxon>
        <taxon>Bacillaceae</taxon>
        <taxon>Bacillus</taxon>
        <taxon>Bacillus cereus group</taxon>
    </lineage>
</organism>
<sequence length="99" mass="10903">MLARLNGRLMNQLGIFFSLVVLFQFVADITGLMQHLDTLYFAINNAISYITFGLAVIFTVLGAKEELSKYAIILLCLVVGARAIYYAAIVILWSLAGTP</sequence>
<feature type="transmembrane region" description="Helical" evidence="1">
    <location>
        <begin position="70"/>
        <end position="96"/>
    </location>
</feature>
<evidence type="ECO:0000313" key="4">
    <source>
        <dbReference type="Proteomes" id="UP000182788"/>
    </source>
</evidence>
<dbReference type="EMBL" id="MAOI01000020">
    <property type="protein sequence ID" value="OJD82089.1"/>
    <property type="molecule type" value="Genomic_DNA"/>
</dbReference>
<dbReference type="EMBL" id="JARMDB010000004">
    <property type="protein sequence ID" value="MED1565513.1"/>
    <property type="molecule type" value="Genomic_DNA"/>
</dbReference>
<reference evidence="3 4" key="1">
    <citation type="submission" date="2016-06" db="EMBL/GenBank/DDBJ databases">
        <title>First insights into the genetic diversity and population structure of in the Bacillus cereus group bacteria from diverse marine environments.</title>
        <authorList>
            <person name="Liu Y."/>
            <person name="Lai Q."/>
            <person name="Shao Z."/>
        </authorList>
    </citation>
    <scope>NUCLEOTIDE SEQUENCE [LARGE SCALE GENOMIC DNA]</scope>
    <source>
        <strain evidence="3 4">NH24A2</strain>
    </source>
</reference>
<dbReference type="Proteomes" id="UP000182788">
    <property type="component" value="Unassembled WGS sequence"/>
</dbReference>
<keyword evidence="1" id="KW-0812">Transmembrane</keyword>
<accession>A0A1J9UVU5</accession>
<feature type="transmembrane region" description="Helical" evidence="1">
    <location>
        <begin position="39"/>
        <end position="63"/>
    </location>
</feature>
<feature type="transmembrane region" description="Helical" evidence="1">
    <location>
        <begin position="12"/>
        <end position="33"/>
    </location>
</feature>
<comment type="caution">
    <text evidence="3">The sequence shown here is derived from an EMBL/GenBank/DDBJ whole genome shotgun (WGS) entry which is preliminary data.</text>
</comment>
<evidence type="ECO:0000313" key="2">
    <source>
        <dbReference type="EMBL" id="MED1565513.1"/>
    </source>
</evidence>
<reference evidence="2 5" key="2">
    <citation type="submission" date="2023-03" db="EMBL/GenBank/DDBJ databases">
        <title>Bacillus Genome Sequencing.</title>
        <authorList>
            <person name="Dunlap C."/>
        </authorList>
    </citation>
    <scope>NUCLEOTIDE SEQUENCE [LARGE SCALE GENOMIC DNA]</scope>
    <source>
        <strain evidence="2 5">B-615</strain>
    </source>
</reference>
<evidence type="ECO:0000313" key="5">
    <source>
        <dbReference type="Proteomes" id="UP001309448"/>
    </source>
</evidence>
<dbReference type="AlphaFoldDB" id="A0A1J9UVU5"/>
<gene>
    <name evidence="3" type="ORF">BAU28_22280</name>
    <name evidence="2" type="ORF">P4U88_06060</name>
</gene>
<keyword evidence="1" id="KW-1133">Transmembrane helix</keyword>
<protein>
    <submittedName>
        <fullName evidence="3">Uncharacterized protein</fullName>
    </submittedName>
</protein>
<dbReference type="Proteomes" id="UP001309448">
    <property type="component" value="Unassembled WGS sequence"/>
</dbReference>
<keyword evidence="1" id="KW-0472">Membrane</keyword>
<dbReference type="GeneID" id="87590398"/>
<evidence type="ECO:0000256" key="1">
    <source>
        <dbReference type="SAM" id="Phobius"/>
    </source>
</evidence>
<evidence type="ECO:0000313" key="3">
    <source>
        <dbReference type="EMBL" id="OJD82089.1"/>
    </source>
</evidence>